<name>A0A5S3PE52_9FLAO</name>
<keyword evidence="1 2" id="KW-0732">Signal</keyword>
<dbReference type="AlphaFoldDB" id="A0A5S3PE52"/>
<evidence type="ECO:0000256" key="2">
    <source>
        <dbReference type="SAM" id="SignalP"/>
    </source>
</evidence>
<keyword evidence="5" id="KW-1185">Reference proteome</keyword>
<dbReference type="RefSeq" id="WP_138660000.1">
    <property type="nucleotide sequence ID" value="NZ_VATY01000006.1"/>
</dbReference>
<dbReference type="SUPFAM" id="SSF56925">
    <property type="entry name" value="OMPA-like"/>
    <property type="match status" value="1"/>
</dbReference>
<reference evidence="4 5" key="1">
    <citation type="submission" date="2019-05" db="EMBL/GenBank/DDBJ databases">
        <authorList>
            <person name="Zhang J.-Y."/>
            <person name="Feg X."/>
            <person name="Du Z.-J."/>
        </authorList>
    </citation>
    <scope>NUCLEOTIDE SEQUENCE [LARGE SCALE GENOMIC DNA]</scope>
    <source>
        <strain evidence="4 5">RZ26</strain>
    </source>
</reference>
<evidence type="ECO:0000313" key="4">
    <source>
        <dbReference type="EMBL" id="TMM52157.1"/>
    </source>
</evidence>
<dbReference type="Pfam" id="PF13505">
    <property type="entry name" value="OMP_b-brl"/>
    <property type="match status" value="1"/>
</dbReference>
<evidence type="ECO:0000256" key="1">
    <source>
        <dbReference type="ARBA" id="ARBA00022729"/>
    </source>
</evidence>
<dbReference type="InterPro" id="IPR011250">
    <property type="entry name" value="OMP/PagP_B-barrel"/>
</dbReference>
<evidence type="ECO:0000313" key="5">
    <source>
        <dbReference type="Proteomes" id="UP000310314"/>
    </source>
</evidence>
<evidence type="ECO:0000259" key="3">
    <source>
        <dbReference type="Pfam" id="PF13505"/>
    </source>
</evidence>
<protein>
    <submittedName>
        <fullName evidence="4">Porin family protein</fullName>
    </submittedName>
</protein>
<gene>
    <name evidence="4" type="ORF">FEE95_20940</name>
</gene>
<feature type="signal peptide" evidence="2">
    <location>
        <begin position="1"/>
        <end position="19"/>
    </location>
</feature>
<accession>A0A5S3PE52</accession>
<comment type="caution">
    <text evidence="4">The sequence shown here is derived from an EMBL/GenBank/DDBJ whole genome shotgun (WGS) entry which is preliminary data.</text>
</comment>
<sequence length="190" mass="20727">MKKLALVLVLLFVGSNILAQDSKLSATLSYPLTIGDNFLNDYTGYIDVGLQYSFVNLEVVRFGVSANASFIGIPNPGIEGEKYSGTLIYPRVFGEFLLGRDGTFRPIAGLGYGINKFNSTLDTTGAGFDTIKRNYEGLILNIGASYDITSSIFVIAQYDWANIDRSSSFVNNENFNNRGSLVKVGVGVRF</sequence>
<dbReference type="EMBL" id="VATY01000006">
    <property type="protein sequence ID" value="TMM52157.1"/>
    <property type="molecule type" value="Genomic_DNA"/>
</dbReference>
<feature type="chain" id="PRO_5024270669" evidence="2">
    <location>
        <begin position="20"/>
        <end position="190"/>
    </location>
</feature>
<dbReference type="Gene3D" id="2.40.160.20">
    <property type="match status" value="1"/>
</dbReference>
<organism evidence="4 5">
    <name type="scientific">Maribacter algarum</name>
    <name type="common">ex Zhang et al. 2020</name>
    <dbReference type="NCBI Taxonomy" id="2578118"/>
    <lineage>
        <taxon>Bacteria</taxon>
        <taxon>Pseudomonadati</taxon>
        <taxon>Bacteroidota</taxon>
        <taxon>Flavobacteriia</taxon>
        <taxon>Flavobacteriales</taxon>
        <taxon>Flavobacteriaceae</taxon>
        <taxon>Maribacter</taxon>
    </lineage>
</organism>
<feature type="domain" description="Outer membrane protein beta-barrel" evidence="3">
    <location>
        <begin position="6"/>
        <end position="190"/>
    </location>
</feature>
<dbReference type="OrthoDB" id="1438113at2"/>
<dbReference type="InterPro" id="IPR027385">
    <property type="entry name" value="Beta-barrel_OMP"/>
</dbReference>
<proteinExistence type="predicted"/>
<dbReference type="Proteomes" id="UP000310314">
    <property type="component" value="Unassembled WGS sequence"/>
</dbReference>